<dbReference type="AlphaFoldDB" id="A0A6V7WJR1"/>
<feature type="domain" description="Calcineurin-like phosphoesterase" evidence="5">
    <location>
        <begin position="189"/>
        <end position="489"/>
    </location>
</feature>
<keyword evidence="1" id="KW-0732">Signal</keyword>
<dbReference type="GO" id="GO:0046872">
    <property type="term" value="F:metal ion binding"/>
    <property type="evidence" value="ECO:0007669"/>
    <property type="project" value="InterPro"/>
</dbReference>
<evidence type="ECO:0000256" key="4">
    <source>
        <dbReference type="SAM" id="Phobius"/>
    </source>
</evidence>
<dbReference type="GO" id="GO:0003993">
    <property type="term" value="F:acid phosphatase activity"/>
    <property type="evidence" value="ECO:0007669"/>
    <property type="project" value="UniProtKB-EC"/>
</dbReference>
<evidence type="ECO:0000313" key="8">
    <source>
        <dbReference type="Proteomes" id="UP000580250"/>
    </source>
</evidence>
<dbReference type="PANTHER" id="PTHR45867:SF3">
    <property type="entry name" value="ACID PHOSPHATASE TYPE 7"/>
    <property type="match status" value="1"/>
</dbReference>
<dbReference type="InterPro" id="IPR015914">
    <property type="entry name" value="PAPs_N"/>
</dbReference>
<keyword evidence="4" id="KW-0812">Transmembrane</keyword>
<dbReference type="Pfam" id="PF00149">
    <property type="entry name" value="Metallophos"/>
    <property type="match status" value="1"/>
</dbReference>
<dbReference type="EC" id="3.1.3.2" evidence="2"/>
<dbReference type="Proteomes" id="UP000580250">
    <property type="component" value="Unassembled WGS sequence"/>
</dbReference>
<evidence type="ECO:0000256" key="3">
    <source>
        <dbReference type="SAM" id="MobiDB-lite"/>
    </source>
</evidence>
<evidence type="ECO:0000313" key="7">
    <source>
        <dbReference type="EMBL" id="CAD2187237.1"/>
    </source>
</evidence>
<feature type="region of interest" description="Disordered" evidence="3">
    <location>
        <begin position="775"/>
        <end position="810"/>
    </location>
</feature>
<dbReference type="InterPro" id="IPR008963">
    <property type="entry name" value="Purple_acid_Pase-like_N"/>
</dbReference>
<dbReference type="OrthoDB" id="45007at2759"/>
<feature type="compositionally biased region" description="Polar residues" evidence="3">
    <location>
        <begin position="795"/>
        <end position="810"/>
    </location>
</feature>
<comment type="similarity">
    <text evidence="2">Belongs to the metallophosphoesterase superfamily. Purple acid phosphatase family.</text>
</comment>
<dbReference type="EMBL" id="CAJEWN010000629">
    <property type="protein sequence ID" value="CAD2187237.1"/>
    <property type="molecule type" value="Genomic_DNA"/>
</dbReference>
<protein>
    <recommendedName>
        <fullName evidence="2">Purple acid phosphatase</fullName>
        <ecNumber evidence="2">3.1.3.2</ecNumber>
    </recommendedName>
</protein>
<feature type="compositionally biased region" description="Basic and acidic residues" evidence="3">
    <location>
        <begin position="775"/>
        <end position="786"/>
    </location>
</feature>
<dbReference type="Pfam" id="PF16656">
    <property type="entry name" value="Pur_ac_phosph_N"/>
    <property type="match status" value="1"/>
</dbReference>
<reference evidence="7 8" key="1">
    <citation type="submission" date="2020-08" db="EMBL/GenBank/DDBJ databases">
        <authorList>
            <person name="Koutsovoulos G."/>
            <person name="Danchin GJ E."/>
        </authorList>
    </citation>
    <scope>NUCLEOTIDE SEQUENCE [LARGE SCALE GENOMIC DNA]</scope>
</reference>
<dbReference type="Gene3D" id="3.60.21.10">
    <property type="match status" value="1"/>
</dbReference>
<accession>A0A6V7WJR1</accession>
<feature type="domain" description="Purple acid phosphatase N-terminal" evidence="6">
    <location>
        <begin position="40"/>
        <end position="138"/>
    </location>
</feature>
<keyword evidence="4" id="KW-0472">Membrane</keyword>
<keyword evidence="2" id="KW-0378">Hydrolase</keyword>
<dbReference type="Gene3D" id="2.60.40.380">
    <property type="entry name" value="Purple acid phosphatase-like, N-terminal"/>
    <property type="match status" value="1"/>
</dbReference>
<dbReference type="InterPro" id="IPR029052">
    <property type="entry name" value="Metallo-depent_PP-like"/>
</dbReference>
<dbReference type="SUPFAM" id="SSF56300">
    <property type="entry name" value="Metallo-dependent phosphatases"/>
    <property type="match status" value="1"/>
</dbReference>
<proteinExistence type="inferred from homology"/>
<organism evidence="7 8">
    <name type="scientific">Meloidogyne enterolobii</name>
    <name type="common">Root-knot nematode worm</name>
    <name type="synonym">Meloidogyne mayaguensis</name>
    <dbReference type="NCBI Taxonomy" id="390850"/>
    <lineage>
        <taxon>Eukaryota</taxon>
        <taxon>Metazoa</taxon>
        <taxon>Ecdysozoa</taxon>
        <taxon>Nematoda</taxon>
        <taxon>Chromadorea</taxon>
        <taxon>Rhabditida</taxon>
        <taxon>Tylenchina</taxon>
        <taxon>Tylenchomorpha</taxon>
        <taxon>Tylenchoidea</taxon>
        <taxon>Meloidogynidae</taxon>
        <taxon>Meloidogyninae</taxon>
        <taxon>Meloidogyne</taxon>
    </lineage>
</organism>
<gene>
    <name evidence="7" type="ORF">MENT_LOCUS39807</name>
</gene>
<feature type="transmembrane region" description="Helical" evidence="4">
    <location>
        <begin position="7"/>
        <end position="28"/>
    </location>
</feature>
<evidence type="ECO:0000256" key="1">
    <source>
        <dbReference type="ARBA" id="ARBA00022729"/>
    </source>
</evidence>
<dbReference type="SUPFAM" id="SSF49363">
    <property type="entry name" value="Purple acid phosphatase, N-terminal domain"/>
    <property type="match status" value="1"/>
</dbReference>
<name>A0A6V7WJR1_MELEN</name>
<comment type="caution">
    <text evidence="7">The sequence shown here is derived from an EMBL/GenBank/DDBJ whole genome shotgun (WGS) entry which is preliminary data.</text>
</comment>
<dbReference type="PANTHER" id="PTHR45867">
    <property type="entry name" value="PURPLE ACID PHOSPHATASE"/>
    <property type="match status" value="1"/>
</dbReference>
<keyword evidence="4" id="KW-1133">Transmembrane helix</keyword>
<evidence type="ECO:0000259" key="5">
    <source>
        <dbReference type="Pfam" id="PF00149"/>
    </source>
</evidence>
<sequence length="1221" mass="141907">MKEKIRLFRLPLPVNITIVLLILIFLHLKSGASKRDPSMPQQVHLALTGKENEMSITWITLYDARYKKGVHTFVEYWEFGNKRKTMKSLKAELIKHKYSDTIETSCATNLEQLKTRYIHRVTLTGLSENKRYEYQVGYFKPSKIRGVECTIPQSFSEGKDPRHCKKVTRKDVFNFFMFPWSNPVDYDFTIAIFGDLGLKKPGTNVPDKPSWRSPKYDELAPQAFESLIELVHRNANPKHPMLNRLKHPIHKSHLDKKSSGFKMQSVQLILHIGDIAYNLHTWRSEGKKQNCKFYNLGDRFMSIMENVAAYVPYLVIAGNHENEEKNENRPDPPGPDSTFFNPQYEHFESRFFMPRNLTNHATNHYYHFTYGPIFFVCVSTEFYYSYSKQEPFKWIPDVARIQKQYEFIEYSLEKANEERDKYPWLVVVQHRPFYCTSKNKQTCRFNKYHKDGIPLTDPNNPKIYKLQYGLEELYNRHHVDLVLSGHEHAFEMFPPIQLNKEVNKVVPHKYWWDATRYVNEGNTTDQHDFMAFRDPVAPAYVVVGRPGNTEEMEQLSYIPYLERIKEYTDFSMSLLHYPGSVAKKSLITVRQVDVLQGNVPMEFALEKTFSSFKIKEICESMEGNVKNKYQLESSYLINDRKRHEKSLTDTIEFSIHNYANLEEKEPDLVYPALSKDKDMDKEKDFLLKEISITAGENSKIRALLYSYNLKREHPLDTHLDEMYKLAIKGVCVSNYQQILKNQAEWKNQADWKNQQVQEAFRQFTQKILMDHSKMFGKPPEQKISNDKKRKKSATNKENLQPNVNPLKTNVQKTTNPFQNLFGKNIFGTNKENVQPNFVAQNGPQHVFHFQAGANLNVNTKKEQNDNGTTKIFGTNKENVHPNFVAQNGPQNVFQFQAGANGNVNTKKEQNDNGTKICGTNKENIQPTFVAQKADSTKAKKSASFAQNISTDIPQNLNTSSVNASSTTGGLKGILNVPLPNFPQTSSLKPVRVDTNTHVTAEYSPQSLDKPNSPQVTYRINTQVKVDYEPQNVTKGETLKTTEKTQNNVEKTQKVRKRKRNFIGKIKWSKRELNDLTYLIHHFYDRASNRPSCDLSKFPLFVEYIDQNEYPFLEMDPNVAEKFILNDKADCVFIHYYKYKPYKYKPTDGANYGTLLDKLFSSKGLKFSGDEIKKRVSISEDGRKQIYDAVPLRVVLQTLKEVSAEGDKFFEKNQELLYFYMD</sequence>
<dbReference type="InterPro" id="IPR004843">
    <property type="entry name" value="Calcineurin-like_PHP"/>
</dbReference>
<evidence type="ECO:0000259" key="6">
    <source>
        <dbReference type="Pfam" id="PF16656"/>
    </source>
</evidence>
<comment type="catalytic activity">
    <reaction evidence="2">
        <text>a phosphate monoester + H2O = an alcohol + phosphate</text>
        <dbReference type="Rhea" id="RHEA:15017"/>
        <dbReference type="ChEBI" id="CHEBI:15377"/>
        <dbReference type="ChEBI" id="CHEBI:30879"/>
        <dbReference type="ChEBI" id="CHEBI:43474"/>
        <dbReference type="ChEBI" id="CHEBI:67140"/>
        <dbReference type="EC" id="3.1.3.2"/>
    </reaction>
</comment>
<evidence type="ECO:0000256" key="2">
    <source>
        <dbReference type="RuleBase" id="RU361203"/>
    </source>
</evidence>